<proteinExistence type="predicted"/>
<dbReference type="PANTHER" id="PTHR34982:SF1">
    <property type="entry name" value="FLAGELLAR ASSEMBLY PROTEIN FLIH"/>
    <property type="match status" value="1"/>
</dbReference>
<reference evidence="3" key="1">
    <citation type="journal article" date="2014" name="Int. J. Syst. Evol. Microbiol.">
        <title>Complete genome sequence of Corynebacterium casei LMG S-19264T (=DSM 44701T), isolated from a smear-ripened cheese.</title>
        <authorList>
            <consortium name="US DOE Joint Genome Institute (JGI-PGF)"/>
            <person name="Walter F."/>
            <person name="Albersmeier A."/>
            <person name="Kalinowski J."/>
            <person name="Ruckert C."/>
        </authorList>
    </citation>
    <scope>NUCLEOTIDE SEQUENCE</scope>
    <source>
        <strain evidence="3">JCM 30078</strain>
    </source>
</reference>
<sequence>MNAELPKRPAGPIVRSEKVECWTDGYAFLEAAHLEALRIREEAEEEAEARFAKAHAEGLQMGRYAAAELLARARARLDAYVCGLEGQMAELAVSLVRQLVLDQPQPDVIAGLASRALAEYRDRQGLSLHVSPEWAQPVQARLEASLPAADMPRVVSDPQLDGIQATLVGPFAVVDLDLESQLEQLLGTLRTASESRAA</sequence>
<dbReference type="InterPro" id="IPR010586">
    <property type="entry name" value="T3SS_stator_protein"/>
</dbReference>
<evidence type="ECO:0008006" key="5">
    <source>
        <dbReference type="Google" id="ProtNLM"/>
    </source>
</evidence>
<dbReference type="Pfam" id="PF06635">
    <property type="entry name" value="T3SS_SCTL"/>
    <property type="match status" value="1"/>
</dbReference>
<reference evidence="3" key="2">
    <citation type="submission" date="2020-09" db="EMBL/GenBank/DDBJ databases">
        <authorList>
            <person name="Sun Q."/>
            <person name="Ohkuma M."/>
        </authorList>
    </citation>
    <scope>NUCLEOTIDE SEQUENCE</scope>
    <source>
        <strain evidence="3">JCM 30078</strain>
    </source>
</reference>
<dbReference type="GO" id="GO:0005829">
    <property type="term" value="C:cytosol"/>
    <property type="evidence" value="ECO:0007669"/>
    <property type="project" value="TreeGrafter"/>
</dbReference>
<dbReference type="EMBL" id="BMPO01000002">
    <property type="protein sequence ID" value="GGJ85813.1"/>
    <property type="molecule type" value="Genomic_DNA"/>
</dbReference>
<dbReference type="AlphaFoldDB" id="A0A917UUC6"/>
<organism evidence="3 4">
    <name type="scientific">Pseudomonas matsuisoli</name>
    <dbReference type="NCBI Taxonomy" id="1515666"/>
    <lineage>
        <taxon>Bacteria</taxon>
        <taxon>Pseudomonadati</taxon>
        <taxon>Pseudomonadota</taxon>
        <taxon>Gammaproteobacteria</taxon>
        <taxon>Pseudomonadales</taxon>
        <taxon>Pseudomonadaceae</taxon>
        <taxon>Pseudomonas</taxon>
    </lineage>
</organism>
<evidence type="ECO:0000256" key="2">
    <source>
        <dbReference type="ARBA" id="ARBA00022927"/>
    </source>
</evidence>
<keyword evidence="1" id="KW-0813">Transport</keyword>
<accession>A0A917UUC6</accession>
<dbReference type="RefSeq" id="WP_188982035.1">
    <property type="nucleotide sequence ID" value="NZ_BMPO01000002.1"/>
</dbReference>
<evidence type="ECO:0000313" key="3">
    <source>
        <dbReference type="EMBL" id="GGJ85813.1"/>
    </source>
</evidence>
<gene>
    <name evidence="3" type="ORF">GCM10009304_09860</name>
</gene>
<dbReference type="GO" id="GO:0015031">
    <property type="term" value="P:protein transport"/>
    <property type="evidence" value="ECO:0007669"/>
    <property type="project" value="UniProtKB-KW"/>
</dbReference>
<comment type="caution">
    <text evidence="3">The sequence shown here is derived from an EMBL/GenBank/DDBJ whole genome shotgun (WGS) entry which is preliminary data.</text>
</comment>
<keyword evidence="4" id="KW-1185">Reference proteome</keyword>
<protein>
    <recommendedName>
        <fullName evidence="5">Type III secretion protein L</fullName>
    </recommendedName>
</protein>
<evidence type="ECO:0000256" key="1">
    <source>
        <dbReference type="ARBA" id="ARBA00022448"/>
    </source>
</evidence>
<dbReference type="PANTHER" id="PTHR34982">
    <property type="entry name" value="YOP PROTEINS TRANSLOCATION PROTEIN L"/>
    <property type="match status" value="1"/>
</dbReference>
<evidence type="ECO:0000313" key="4">
    <source>
        <dbReference type="Proteomes" id="UP000635983"/>
    </source>
</evidence>
<dbReference type="Proteomes" id="UP000635983">
    <property type="component" value="Unassembled WGS sequence"/>
</dbReference>
<keyword evidence="2" id="KW-0653">Protein transport</keyword>
<dbReference type="InterPro" id="IPR051472">
    <property type="entry name" value="T3SS_Stator/FliH"/>
</dbReference>
<name>A0A917UUC6_9PSED</name>